<keyword evidence="2" id="KW-0472">Membrane</keyword>
<feature type="compositionally biased region" description="Polar residues" evidence="1">
    <location>
        <begin position="10"/>
        <end position="29"/>
    </location>
</feature>
<dbReference type="STRING" id="1797785.A3B45_01565"/>
<keyword evidence="2" id="KW-0812">Transmembrane</keyword>
<evidence type="ECO:0000313" key="4">
    <source>
        <dbReference type="Proteomes" id="UP000178565"/>
    </source>
</evidence>
<dbReference type="AlphaFoldDB" id="A0A1F5KNK4"/>
<feature type="region of interest" description="Disordered" evidence="1">
    <location>
        <begin position="1"/>
        <end position="47"/>
    </location>
</feature>
<comment type="caution">
    <text evidence="3">The sequence shown here is derived from an EMBL/GenBank/DDBJ whole genome shotgun (WGS) entry which is preliminary data.</text>
</comment>
<protein>
    <submittedName>
        <fullName evidence="3">Uncharacterized protein</fullName>
    </submittedName>
</protein>
<accession>A0A1F5KNK4</accession>
<name>A0A1F5KNK4_9BACT</name>
<sequence length="120" mass="13071">MLRVEDKKQTTNQPTVEPQASAFPSTPTDPNVIKQSDPPAEMSTSPKMNSTIWLIGGLVLLALILVGAYFYLGQTKTAQPIPTPKAAQNQLEEMGNELNSLNVESEGNDFDPVDKDLQTL</sequence>
<reference evidence="3 4" key="1">
    <citation type="journal article" date="2016" name="Nat. Commun.">
        <title>Thousands of microbial genomes shed light on interconnected biogeochemical processes in an aquifer system.</title>
        <authorList>
            <person name="Anantharaman K."/>
            <person name="Brown C.T."/>
            <person name="Hug L.A."/>
            <person name="Sharon I."/>
            <person name="Castelle C.J."/>
            <person name="Probst A.J."/>
            <person name="Thomas B.C."/>
            <person name="Singh A."/>
            <person name="Wilkins M.J."/>
            <person name="Karaoz U."/>
            <person name="Brodie E.L."/>
            <person name="Williams K.H."/>
            <person name="Hubbard S.S."/>
            <person name="Banfield J.F."/>
        </authorList>
    </citation>
    <scope>NUCLEOTIDE SEQUENCE [LARGE SCALE GENOMIC DNA]</scope>
</reference>
<proteinExistence type="predicted"/>
<evidence type="ECO:0000256" key="2">
    <source>
        <dbReference type="SAM" id="Phobius"/>
    </source>
</evidence>
<feature type="transmembrane region" description="Helical" evidence="2">
    <location>
        <begin position="52"/>
        <end position="72"/>
    </location>
</feature>
<organism evidence="3 4">
    <name type="scientific">Candidatus Daviesbacteria bacterium RIFCSPLOWO2_01_FULL_39_12</name>
    <dbReference type="NCBI Taxonomy" id="1797785"/>
    <lineage>
        <taxon>Bacteria</taxon>
        <taxon>Candidatus Daviesiibacteriota</taxon>
    </lineage>
</organism>
<gene>
    <name evidence="3" type="ORF">A3B45_01565</name>
</gene>
<dbReference type="EMBL" id="MFDM01000024">
    <property type="protein sequence ID" value="OGE42472.1"/>
    <property type="molecule type" value="Genomic_DNA"/>
</dbReference>
<keyword evidence="2" id="KW-1133">Transmembrane helix</keyword>
<dbReference type="Proteomes" id="UP000178565">
    <property type="component" value="Unassembled WGS sequence"/>
</dbReference>
<evidence type="ECO:0000256" key="1">
    <source>
        <dbReference type="SAM" id="MobiDB-lite"/>
    </source>
</evidence>
<evidence type="ECO:0000313" key="3">
    <source>
        <dbReference type="EMBL" id="OGE42472.1"/>
    </source>
</evidence>